<protein>
    <submittedName>
        <fullName evidence="1">Putative Type IV conjugative transfer system protein TraV</fullName>
    </submittedName>
</protein>
<dbReference type="NCBIfam" id="TIGR02747">
    <property type="entry name" value="TraV"/>
    <property type="match status" value="1"/>
</dbReference>
<dbReference type="PROSITE" id="PS51257">
    <property type="entry name" value="PROKAR_LIPOPROTEIN"/>
    <property type="match status" value="1"/>
</dbReference>
<dbReference type="KEGG" id="lfa:LFA_pA0114"/>
<dbReference type="AlphaFoldDB" id="A0A098G9R1"/>
<name>A0A098G9R1_9GAMM</name>
<organism evidence="1 2">
    <name type="scientific">Legionella fallonii LLAP-10</name>
    <dbReference type="NCBI Taxonomy" id="1212491"/>
    <lineage>
        <taxon>Bacteria</taxon>
        <taxon>Pseudomonadati</taxon>
        <taxon>Pseudomonadota</taxon>
        <taxon>Gammaproteobacteria</taxon>
        <taxon>Legionellales</taxon>
        <taxon>Legionellaceae</taxon>
        <taxon>Legionella</taxon>
    </lineage>
</organism>
<dbReference type="EMBL" id="LN614828">
    <property type="protein sequence ID" value="CEG59219.1"/>
    <property type="molecule type" value="Genomic_DNA"/>
</dbReference>
<reference evidence="2" key="1">
    <citation type="submission" date="2014-09" db="EMBL/GenBank/DDBJ databases">
        <authorList>
            <person name="Gomez-Valero L."/>
        </authorList>
    </citation>
    <scope>NUCLEOTIDE SEQUENCE [LARGE SCALE GENOMIC DNA]</scope>
    <source>
        <strain evidence="2">ATCC700992</strain>
        <plasmid evidence="2">LLAP10_pA</plasmid>
    </source>
</reference>
<keyword evidence="2" id="KW-1185">Reference proteome</keyword>
<sequence length="120" mass="13272">MKILMSGFILSCLMFTGCTKVNSEFDCPAPNGGSCKRMDQVYDLINGEGGVTQESLAVAPNRNPLVMEGRPGDPLRYGEGVMRVWIAPYEDTEGSYHQASQVYSVVQKGHWIQNPPRAFK</sequence>
<dbReference type="OrthoDB" id="5641150at2"/>
<gene>
    <name evidence="1" type="ORF">LFA_pA0114</name>
</gene>
<evidence type="ECO:0000313" key="2">
    <source>
        <dbReference type="Proteomes" id="UP000032430"/>
    </source>
</evidence>
<dbReference type="Pfam" id="PF09676">
    <property type="entry name" value="TraV"/>
    <property type="match status" value="1"/>
</dbReference>
<dbReference type="HOGENOM" id="CLU_2093782_0_0_6"/>
<geneLocation type="plasmid" evidence="2">
    <name>LLAP10_pA</name>
</geneLocation>
<dbReference type="InterPro" id="IPR014118">
    <property type="entry name" value="T4SS_TraV"/>
</dbReference>
<accession>A0A098G9R1</accession>
<keyword evidence="1" id="KW-0614">Plasmid</keyword>
<proteinExistence type="predicted"/>
<evidence type="ECO:0000313" key="1">
    <source>
        <dbReference type="EMBL" id="CEG59219.1"/>
    </source>
</evidence>
<dbReference type="Proteomes" id="UP000032430">
    <property type="component" value="Plasmid II"/>
</dbReference>